<dbReference type="InterPro" id="IPR000182">
    <property type="entry name" value="GNAT_dom"/>
</dbReference>
<comment type="caution">
    <text evidence="2">The sequence shown here is derived from an EMBL/GenBank/DDBJ whole genome shotgun (WGS) entry which is preliminary data.</text>
</comment>
<dbReference type="GO" id="GO:0016746">
    <property type="term" value="F:acyltransferase activity"/>
    <property type="evidence" value="ECO:0007669"/>
    <property type="project" value="UniProtKB-KW"/>
</dbReference>
<gene>
    <name evidence="2" type="ORF">ACFO5X_10070</name>
</gene>
<dbReference type="Gene3D" id="3.40.630.90">
    <property type="match status" value="1"/>
</dbReference>
<dbReference type="PANTHER" id="PTHR47237">
    <property type="entry name" value="SLL0310 PROTEIN"/>
    <property type="match status" value="1"/>
</dbReference>
<evidence type="ECO:0000259" key="1">
    <source>
        <dbReference type="PROSITE" id="PS51186"/>
    </source>
</evidence>
<dbReference type="PANTHER" id="PTHR47237:SF1">
    <property type="entry name" value="SLL0310 PROTEIN"/>
    <property type="match status" value="1"/>
</dbReference>
<dbReference type="InterPro" id="IPR052729">
    <property type="entry name" value="Acyl/Acetyltrans_Enzymes"/>
</dbReference>
<dbReference type="Pfam" id="PF00583">
    <property type="entry name" value="Acetyltransf_1"/>
    <property type="match status" value="1"/>
</dbReference>
<feature type="domain" description="N-acetyltransferase" evidence="1">
    <location>
        <begin position="3"/>
        <end position="144"/>
    </location>
</feature>
<dbReference type="EC" id="2.3.1.-" evidence="2"/>
<dbReference type="SUPFAM" id="SSF55729">
    <property type="entry name" value="Acyl-CoA N-acyltransferases (Nat)"/>
    <property type="match status" value="1"/>
</dbReference>
<sequence length="277" mass="29647">MKTNFRTARAEEIAAILDWAAEEGWNPGLDDAPAFHAADPEGFFLAEVGGQPVASISVVNHSKTFAFLGLYLCRPDFRGQGIGLALWKHALDHAGTRTVGLDGVAAQQANYARSGFIRAGATRRFEGHLDGAAHGQISPARPEDLENLARLDRTANGVSRPGFTAAWFAPAPDRTTLVWRNLTDILGVATIRRCREGAKIGPLIGETAEDAVTLARACLGAMPAGRVIVDVPSENVALAARLRNLGFEMTFETARMFRGPAPETDDTLQAIATMELG</sequence>
<dbReference type="InterPro" id="IPR041496">
    <property type="entry name" value="YitH/HolE_GNAT"/>
</dbReference>
<evidence type="ECO:0000313" key="3">
    <source>
        <dbReference type="Proteomes" id="UP001595973"/>
    </source>
</evidence>
<name>A0ABV9KGZ6_9RHOB</name>
<dbReference type="InterPro" id="IPR016181">
    <property type="entry name" value="Acyl_CoA_acyltransferase"/>
</dbReference>
<accession>A0ABV9KGZ6</accession>
<reference evidence="3" key="1">
    <citation type="journal article" date="2019" name="Int. J. Syst. Evol. Microbiol.">
        <title>The Global Catalogue of Microorganisms (GCM) 10K type strain sequencing project: providing services to taxonomists for standard genome sequencing and annotation.</title>
        <authorList>
            <consortium name="The Broad Institute Genomics Platform"/>
            <consortium name="The Broad Institute Genome Sequencing Center for Infectious Disease"/>
            <person name="Wu L."/>
            <person name="Ma J."/>
        </authorList>
    </citation>
    <scope>NUCLEOTIDE SEQUENCE [LARGE SCALE GENOMIC DNA]</scope>
    <source>
        <strain evidence="3">CGMCC 4.7283</strain>
    </source>
</reference>
<keyword evidence="3" id="KW-1185">Reference proteome</keyword>
<dbReference type="Pfam" id="PF18014">
    <property type="entry name" value="Acetyltransf_18"/>
    <property type="match status" value="1"/>
</dbReference>
<dbReference type="CDD" id="cd04301">
    <property type="entry name" value="NAT_SF"/>
    <property type="match status" value="1"/>
</dbReference>
<dbReference type="RefSeq" id="WP_380717264.1">
    <property type="nucleotide sequence ID" value="NZ_JBHSGI010000005.1"/>
</dbReference>
<organism evidence="2 3">
    <name type="scientific">Seohaeicola nanhaiensis</name>
    <dbReference type="NCBI Taxonomy" id="1387282"/>
    <lineage>
        <taxon>Bacteria</taxon>
        <taxon>Pseudomonadati</taxon>
        <taxon>Pseudomonadota</taxon>
        <taxon>Alphaproteobacteria</taxon>
        <taxon>Rhodobacterales</taxon>
        <taxon>Roseobacteraceae</taxon>
        <taxon>Seohaeicola</taxon>
    </lineage>
</organism>
<dbReference type="PROSITE" id="PS51186">
    <property type="entry name" value="GNAT"/>
    <property type="match status" value="1"/>
</dbReference>
<dbReference type="Gene3D" id="3.40.630.30">
    <property type="match status" value="1"/>
</dbReference>
<dbReference type="Proteomes" id="UP001595973">
    <property type="component" value="Unassembled WGS sequence"/>
</dbReference>
<keyword evidence="2" id="KW-0808">Transferase</keyword>
<keyword evidence="2" id="KW-0012">Acyltransferase</keyword>
<protein>
    <submittedName>
        <fullName evidence="2">GNAT family N-acetyltransferase</fullName>
        <ecNumber evidence="2">2.3.1.-</ecNumber>
    </submittedName>
</protein>
<dbReference type="EMBL" id="JBHSGI010000005">
    <property type="protein sequence ID" value="MFC4668901.1"/>
    <property type="molecule type" value="Genomic_DNA"/>
</dbReference>
<proteinExistence type="predicted"/>
<evidence type="ECO:0000313" key="2">
    <source>
        <dbReference type="EMBL" id="MFC4668901.1"/>
    </source>
</evidence>